<gene>
    <name evidence="1" type="ORF">G3O08_19485</name>
</gene>
<name>A0A7K3WVF5_9FLAO</name>
<comment type="caution">
    <text evidence="1">The sequence shown here is derived from an EMBL/GenBank/DDBJ whole genome shotgun (WGS) entry which is preliminary data.</text>
</comment>
<accession>A0A7K3WVF5</accession>
<keyword evidence="2" id="KW-1185">Reference proteome</keyword>
<organism evidence="1 2">
    <name type="scientific">Cryomorpha ignava</name>
    <dbReference type="NCBI Taxonomy" id="101383"/>
    <lineage>
        <taxon>Bacteria</taxon>
        <taxon>Pseudomonadati</taxon>
        <taxon>Bacteroidota</taxon>
        <taxon>Flavobacteriia</taxon>
        <taxon>Flavobacteriales</taxon>
        <taxon>Cryomorphaceae</taxon>
        <taxon>Cryomorpha</taxon>
    </lineage>
</organism>
<proteinExistence type="predicted"/>
<dbReference type="RefSeq" id="WP_163287127.1">
    <property type="nucleotide sequence ID" value="NZ_JAAGVY010000068.1"/>
</dbReference>
<dbReference type="Proteomes" id="UP000486602">
    <property type="component" value="Unassembled WGS sequence"/>
</dbReference>
<reference evidence="1 2" key="1">
    <citation type="submission" date="2020-02" db="EMBL/GenBank/DDBJ databases">
        <title>Out from the shadows clarifying the taxonomy of the family Cryomorphaceae and related taxa by utilizing the GTDB taxonomic framework.</title>
        <authorList>
            <person name="Bowman J.P."/>
        </authorList>
    </citation>
    <scope>NUCLEOTIDE SEQUENCE [LARGE SCALE GENOMIC DNA]</scope>
    <source>
        <strain evidence="1 2">QSSC 1-22</strain>
    </source>
</reference>
<evidence type="ECO:0000313" key="1">
    <source>
        <dbReference type="EMBL" id="NEN25679.1"/>
    </source>
</evidence>
<sequence>MRCLLVLSCHFQDKFDFLILSQFYLCLYDKWVVSSASVMNSCLTCITGENYPIDDYEIESAVTKSENIRGRRHINEIPPSNISGFFNDDGYEINTDLIKKPSLCITCINDDNPNEKMLCDMTRYDQKDGKENCFAYKARKI</sequence>
<dbReference type="AlphaFoldDB" id="A0A7K3WVF5"/>
<protein>
    <submittedName>
        <fullName evidence="1">Uncharacterized protein</fullName>
    </submittedName>
</protein>
<dbReference type="EMBL" id="JAAGVY010000068">
    <property type="protein sequence ID" value="NEN25679.1"/>
    <property type="molecule type" value="Genomic_DNA"/>
</dbReference>
<evidence type="ECO:0000313" key="2">
    <source>
        <dbReference type="Proteomes" id="UP000486602"/>
    </source>
</evidence>